<dbReference type="Proteomes" id="UP000694413">
    <property type="component" value="Unassembled WGS sequence"/>
</dbReference>
<evidence type="ECO:0000313" key="5">
    <source>
        <dbReference type="Ensembl" id="ENSZALP00000005385.1"/>
    </source>
</evidence>
<evidence type="ECO:0000256" key="1">
    <source>
        <dbReference type="ARBA" id="ARBA00022729"/>
    </source>
</evidence>
<dbReference type="PANTHER" id="PTHR16423">
    <property type="entry name" value="TREM-LIKE TRANSCRIPT PROTEIN"/>
    <property type="match status" value="1"/>
</dbReference>
<sequence>ERERAGLPSPSPLLILPGVQGQAPEAYRRREGNTLFIQCPYAAWTTGQQEKYWCLLQGNERCHEVLRVYSYRDTRQSQDGRIEIKDNEANRIVSVTMSGLKAEDSGTYFCAAPYSYSYPWLRMISLIVFRGEYLYPTQSQTLSGSHITPSPALPPLSPTAEQLPLVPPALLPAFPPTQGEKEPHSPAWSCWLPLPLP</sequence>
<feature type="domain" description="Ig-like" evidence="4">
    <location>
        <begin position="17"/>
        <end position="112"/>
    </location>
</feature>
<keyword evidence="1" id="KW-0732">Signal</keyword>
<dbReference type="InterPro" id="IPR013783">
    <property type="entry name" value="Ig-like_fold"/>
</dbReference>
<dbReference type="PANTHER" id="PTHR16423:SF6">
    <property type="entry name" value="TRIGGERING RECEPTOR EXPRESSED ON MYELOID CELLS 2-RELATED"/>
    <property type="match status" value="1"/>
</dbReference>
<dbReference type="Gene3D" id="2.60.40.10">
    <property type="entry name" value="Immunoglobulins"/>
    <property type="match status" value="1"/>
</dbReference>
<dbReference type="Pfam" id="PF07686">
    <property type="entry name" value="V-set"/>
    <property type="match status" value="1"/>
</dbReference>
<reference evidence="5" key="1">
    <citation type="submission" date="2025-08" db="UniProtKB">
        <authorList>
            <consortium name="Ensembl"/>
        </authorList>
    </citation>
    <scope>IDENTIFICATION</scope>
</reference>
<dbReference type="SMART" id="SM00409">
    <property type="entry name" value="IG"/>
    <property type="match status" value="1"/>
</dbReference>
<evidence type="ECO:0000313" key="6">
    <source>
        <dbReference type="Proteomes" id="UP000694413"/>
    </source>
</evidence>
<dbReference type="Ensembl" id="ENSZALT00000007985.1">
    <property type="protein sequence ID" value="ENSZALP00000005385.1"/>
    <property type="gene ID" value="ENSZALG00000004988.1"/>
</dbReference>
<dbReference type="AlphaFoldDB" id="A0A8D2MBY0"/>
<dbReference type="InterPro" id="IPR003599">
    <property type="entry name" value="Ig_sub"/>
</dbReference>
<dbReference type="SUPFAM" id="SSF48726">
    <property type="entry name" value="Immunoglobulin"/>
    <property type="match status" value="1"/>
</dbReference>
<name>A0A8D2MBY0_ZONAL</name>
<evidence type="ECO:0000259" key="4">
    <source>
        <dbReference type="PROSITE" id="PS50835"/>
    </source>
</evidence>
<organism evidence="5 6">
    <name type="scientific">Zonotrichia albicollis</name>
    <name type="common">White-throated sparrow</name>
    <name type="synonym">Fringilla albicollis</name>
    <dbReference type="NCBI Taxonomy" id="44394"/>
    <lineage>
        <taxon>Eukaryota</taxon>
        <taxon>Metazoa</taxon>
        <taxon>Chordata</taxon>
        <taxon>Craniata</taxon>
        <taxon>Vertebrata</taxon>
        <taxon>Euteleostomi</taxon>
        <taxon>Archelosauria</taxon>
        <taxon>Archosauria</taxon>
        <taxon>Dinosauria</taxon>
        <taxon>Saurischia</taxon>
        <taxon>Theropoda</taxon>
        <taxon>Coelurosauria</taxon>
        <taxon>Aves</taxon>
        <taxon>Neognathae</taxon>
        <taxon>Neoaves</taxon>
        <taxon>Telluraves</taxon>
        <taxon>Australaves</taxon>
        <taxon>Passeriformes</taxon>
        <taxon>Passerellidae</taxon>
        <taxon>Zonotrichia</taxon>
    </lineage>
</organism>
<keyword evidence="2" id="KW-1015">Disulfide bond</keyword>
<dbReference type="InterPro" id="IPR036179">
    <property type="entry name" value="Ig-like_dom_sf"/>
</dbReference>
<evidence type="ECO:0000256" key="3">
    <source>
        <dbReference type="ARBA" id="ARBA00023319"/>
    </source>
</evidence>
<evidence type="ECO:0000256" key="2">
    <source>
        <dbReference type="ARBA" id="ARBA00023157"/>
    </source>
</evidence>
<dbReference type="PROSITE" id="PS50835">
    <property type="entry name" value="IG_LIKE"/>
    <property type="match status" value="1"/>
</dbReference>
<dbReference type="InterPro" id="IPR007110">
    <property type="entry name" value="Ig-like_dom"/>
</dbReference>
<keyword evidence="3" id="KW-0393">Immunoglobulin domain</keyword>
<proteinExistence type="predicted"/>
<keyword evidence="6" id="KW-1185">Reference proteome</keyword>
<dbReference type="InterPro" id="IPR013106">
    <property type="entry name" value="Ig_V-set"/>
</dbReference>
<dbReference type="GO" id="GO:0009986">
    <property type="term" value="C:cell surface"/>
    <property type="evidence" value="ECO:0007669"/>
    <property type="project" value="TreeGrafter"/>
</dbReference>
<reference evidence="5" key="2">
    <citation type="submission" date="2025-09" db="UniProtKB">
        <authorList>
            <consortium name="Ensembl"/>
        </authorList>
    </citation>
    <scope>IDENTIFICATION</scope>
</reference>
<protein>
    <recommendedName>
        <fullName evidence="4">Ig-like domain-containing protein</fullName>
    </recommendedName>
</protein>
<dbReference type="InterPro" id="IPR052314">
    <property type="entry name" value="Immune_rcpt_domain"/>
</dbReference>
<accession>A0A8D2MBY0</accession>
<dbReference type="GO" id="GO:0038023">
    <property type="term" value="F:signaling receptor activity"/>
    <property type="evidence" value="ECO:0007669"/>
    <property type="project" value="TreeGrafter"/>
</dbReference>